<proteinExistence type="predicted"/>
<dbReference type="GeneID" id="24824682"/>
<dbReference type="AlphaFoldDB" id="A0A0E3QMP5"/>
<name>A0A0E3QMP5_METBA</name>
<organism evidence="1 2">
    <name type="scientific">Methanosarcina barkeri str. Wiesmoor</name>
    <dbReference type="NCBI Taxonomy" id="1434109"/>
    <lineage>
        <taxon>Archaea</taxon>
        <taxon>Methanobacteriati</taxon>
        <taxon>Methanobacteriota</taxon>
        <taxon>Stenosarchaea group</taxon>
        <taxon>Methanomicrobia</taxon>
        <taxon>Methanosarcinales</taxon>
        <taxon>Methanosarcinaceae</taxon>
        <taxon>Methanosarcina</taxon>
    </lineage>
</organism>
<dbReference type="PATRIC" id="fig|1434109.4.peg.4009"/>
<gene>
    <name evidence="1" type="ORF">MSBRW_3080</name>
</gene>
<reference evidence="1 2" key="1">
    <citation type="submission" date="2014-07" db="EMBL/GenBank/DDBJ databases">
        <title>Methanogenic archaea and the global carbon cycle.</title>
        <authorList>
            <person name="Henriksen J.R."/>
            <person name="Luke J."/>
            <person name="Reinhart S."/>
            <person name="Benedict M.N."/>
            <person name="Youngblut N.D."/>
            <person name="Metcalf M.E."/>
            <person name="Whitaker R.J."/>
            <person name="Metcalf W.W."/>
        </authorList>
    </citation>
    <scope>NUCLEOTIDE SEQUENCE [LARGE SCALE GENOMIC DNA]</scope>
    <source>
        <strain evidence="1 2">Wiesmoor</strain>
    </source>
</reference>
<accession>A0A0E3QMP5</accession>
<dbReference type="EMBL" id="CP009526">
    <property type="protein sequence ID" value="AKB52333.1"/>
    <property type="molecule type" value="Genomic_DNA"/>
</dbReference>
<protein>
    <recommendedName>
        <fullName evidence="3">DUF2769 domain-containing protein</fullName>
    </recommendedName>
</protein>
<dbReference type="HOGENOM" id="CLU_157711_1_0_2"/>
<evidence type="ECO:0000313" key="1">
    <source>
        <dbReference type="EMBL" id="AKB52333.1"/>
    </source>
</evidence>
<dbReference type="RefSeq" id="WP_011306640.1">
    <property type="nucleotide sequence ID" value="NZ_CP009526.1"/>
</dbReference>
<dbReference type="KEGG" id="mbw:MSBRW_3080"/>
<dbReference type="Proteomes" id="UP000033038">
    <property type="component" value="Chromosome"/>
</dbReference>
<sequence length="129" mass="14356">MGRDAPIEEKSTITPRDRNVTFERGTEFVVPYVEKNISRCRCSQCPVQAKSQCAQSEVQSAKQALKNAPAGEVPDPENVPGVYCSEGTAPCQDLDFDRQCICSSCEVWKEYDLKNANPNNHFCQHGRAT</sequence>
<evidence type="ECO:0000313" key="2">
    <source>
        <dbReference type="Proteomes" id="UP000033038"/>
    </source>
</evidence>
<evidence type="ECO:0008006" key="3">
    <source>
        <dbReference type="Google" id="ProtNLM"/>
    </source>
</evidence>